<organism evidence="5 6">
    <name type="scientific">Kineococcus mangrovi</name>
    <dbReference type="NCBI Taxonomy" id="1660183"/>
    <lineage>
        <taxon>Bacteria</taxon>
        <taxon>Bacillati</taxon>
        <taxon>Actinomycetota</taxon>
        <taxon>Actinomycetes</taxon>
        <taxon>Kineosporiales</taxon>
        <taxon>Kineosporiaceae</taxon>
        <taxon>Kineococcus</taxon>
    </lineage>
</organism>
<dbReference type="InterPro" id="IPR003439">
    <property type="entry name" value="ABC_transporter-like_ATP-bd"/>
</dbReference>
<keyword evidence="2" id="KW-0547">Nucleotide-binding</keyword>
<dbReference type="Pfam" id="PF00005">
    <property type="entry name" value="ABC_tran"/>
    <property type="match status" value="1"/>
</dbReference>
<accession>A0ABV4HYK6</accession>
<sequence length="217" mass="23054">MSLPVQLRGVEICFTRRGLPPLLIVQGLDLSVAAGVLHCLAGRSGSGKTSVLRVAAGQLVPRAGTVHWSRRSVLDVPDRELPALRRRSVGYLDQGAHLLPGLSVLENVLVPAVPTRQTRQLRPRALDLLDRLGVRQLATRRTAGLSGGERQRVALARALLLSPAAVLADEPTASLDRTTADGVIDLLRATADRGTAVLVTSHDPGLVDAADERTAFS</sequence>
<dbReference type="Gene3D" id="3.40.50.300">
    <property type="entry name" value="P-loop containing nucleotide triphosphate hydrolases"/>
    <property type="match status" value="1"/>
</dbReference>
<dbReference type="RefSeq" id="WP_370717548.1">
    <property type="nucleotide sequence ID" value="NZ_JBGGTQ010000002.1"/>
</dbReference>
<comment type="caution">
    <text evidence="5">The sequence shown here is derived from an EMBL/GenBank/DDBJ whole genome shotgun (WGS) entry which is preliminary data.</text>
</comment>
<proteinExistence type="inferred from homology"/>
<gene>
    <name evidence="5" type="ORF">AB2L28_04575</name>
</gene>
<evidence type="ECO:0000256" key="1">
    <source>
        <dbReference type="ARBA" id="ARBA00005417"/>
    </source>
</evidence>
<dbReference type="PROSITE" id="PS00211">
    <property type="entry name" value="ABC_TRANSPORTER_1"/>
    <property type="match status" value="1"/>
</dbReference>
<reference evidence="5 6" key="1">
    <citation type="submission" date="2024-07" db="EMBL/GenBank/DDBJ databases">
        <authorList>
            <person name="Thanompreechachai J."/>
            <person name="Duangmal K."/>
        </authorList>
    </citation>
    <scope>NUCLEOTIDE SEQUENCE [LARGE SCALE GENOMIC DNA]</scope>
    <source>
        <strain evidence="5 6">TBRC 1896</strain>
    </source>
</reference>
<dbReference type="SMART" id="SM00382">
    <property type="entry name" value="AAA"/>
    <property type="match status" value="1"/>
</dbReference>
<dbReference type="Proteomes" id="UP001566476">
    <property type="component" value="Unassembled WGS sequence"/>
</dbReference>
<evidence type="ECO:0000256" key="2">
    <source>
        <dbReference type="ARBA" id="ARBA00022741"/>
    </source>
</evidence>
<dbReference type="EMBL" id="JBGGTQ010000002">
    <property type="protein sequence ID" value="MEZ0491506.1"/>
    <property type="molecule type" value="Genomic_DNA"/>
</dbReference>
<dbReference type="InterPro" id="IPR003593">
    <property type="entry name" value="AAA+_ATPase"/>
</dbReference>
<evidence type="ECO:0000256" key="3">
    <source>
        <dbReference type="ARBA" id="ARBA00022840"/>
    </source>
</evidence>
<evidence type="ECO:0000313" key="6">
    <source>
        <dbReference type="Proteomes" id="UP001566476"/>
    </source>
</evidence>
<dbReference type="GO" id="GO:0005524">
    <property type="term" value="F:ATP binding"/>
    <property type="evidence" value="ECO:0007669"/>
    <property type="project" value="UniProtKB-KW"/>
</dbReference>
<dbReference type="PANTHER" id="PTHR24220:SF689">
    <property type="entry name" value="LIPOPROTEIN-RELEASING SYSTEM ATP-BINDING PROTEIN LOLD"/>
    <property type="match status" value="1"/>
</dbReference>
<evidence type="ECO:0000259" key="4">
    <source>
        <dbReference type="PROSITE" id="PS50893"/>
    </source>
</evidence>
<name>A0ABV4HYK6_9ACTN</name>
<evidence type="ECO:0000313" key="5">
    <source>
        <dbReference type="EMBL" id="MEZ0491506.1"/>
    </source>
</evidence>
<dbReference type="InterPro" id="IPR017871">
    <property type="entry name" value="ABC_transporter-like_CS"/>
</dbReference>
<dbReference type="InterPro" id="IPR027417">
    <property type="entry name" value="P-loop_NTPase"/>
</dbReference>
<dbReference type="PANTHER" id="PTHR24220">
    <property type="entry name" value="IMPORT ATP-BINDING PROTEIN"/>
    <property type="match status" value="1"/>
</dbReference>
<keyword evidence="6" id="KW-1185">Reference proteome</keyword>
<feature type="domain" description="ABC transporter" evidence="4">
    <location>
        <begin position="7"/>
        <end position="217"/>
    </location>
</feature>
<dbReference type="SUPFAM" id="SSF52540">
    <property type="entry name" value="P-loop containing nucleoside triphosphate hydrolases"/>
    <property type="match status" value="1"/>
</dbReference>
<dbReference type="InterPro" id="IPR015854">
    <property type="entry name" value="ABC_transpr_LolD-like"/>
</dbReference>
<dbReference type="PROSITE" id="PS50893">
    <property type="entry name" value="ABC_TRANSPORTER_2"/>
    <property type="match status" value="1"/>
</dbReference>
<protein>
    <submittedName>
        <fullName evidence="5">ABC transporter ATP-binding protein</fullName>
    </submittedName>
</protein>
<keyword evidence="3 5" id="KW-0067">ATP-binding</keyword>
<comment type="similarity">
    <text evidence="1">Belongs to the ABC transporter superfamily.</text>
</comment>